<dbReference type="PANTHER" id="PTHR45749:SF21">
    <property type="entry name" value="DUF4371 DOMAIN-CONTAINING PROTEIN"/>
    <property type="match status" value="1"/>
</dbReference>
<accession>A0ABQ9GBJ2</accession>
<keyword evidence="2" id="KW-1185">Reference proteome</keyword>
<sequence>MGFDGASNMSGQFNGCATKMKEIYPQAMYVHCVNHSFNLALSHVCTVSTIRNCISTINSIITFFRASPEDKRTRLIEFCETQWVERLDAIALVD</sequence>
<gene>
    <name evidence="1" type="ORF">PR048_028783</name>
</gene>
<evidence type="ECO:0000313" key="1">
    <source>
        <dbReference type="EMBL" id="KAJ8869775.1"/>
    </source>
</evidence>
<reference evidence="1 2" key="1">
    <citation type="submission" date="2023-02" db="EMBL/GenBank/DDBJ databases">
        <title>LHISI_Scaffold_Assembly.</title>
        <authorList>
            <person name="Stuart O.P."/>
            <person name="Cleave R."/>
            <person name="Magrath M.J.L."/>
            <person name="Mikheyev A.S."/>
        </authorList>
    </citation>
    <scope>NUCLEOTIDE SEQUENCE [LARGE SCALE GENOMIC DNA]</scope>
    <source>
        <strain evidence="1">Daus_M_001</strain>
        <tissue evidence="1">Leg muscle</tissue>
    </source>
</reference>
<evidence type="ECO:0000313" key="2">
    <source>
        <dbReference type="Proteomes" id="UP001159363"/>
    </source>
</evidence>
<dbReference type="PANTHER" id="PTHR45749">
    <property type="match status" value="1"/>
</dbReference>
<comment type="caution">
    <text evidence="1">The sequence shown here is derived from an EMBL/GenBank/DDBJ whole genome shotgun (WGS) entry which is preliminary data.</text>
</comment>
<proteinExistence type="predicted"/>
<organism evidence="1 2">
    <name type="scientific">Dryococelus australis</name>
    <dbReference type="NCBI Taxonomy" id="614101"/>
    <lineage>
        <taxon>Eukaryota</taxon>
        <taxon>Metazoa</taxon>
        <taxon>Ecdysozoa</taxon>
        <taxon>Arthropoda</taxon>
        <taxon>Hexapoda</taxon>
        <taxon>Insecta</taxon>
        <taxon>Pterygota</taxon>
        <taxon>Neoptera</taxon>
        <taxon>Polyneoptera</taxon>
        <taxon>Phasmatodea</taxon>
        <taxon>Verophasmatodea</taxon>
        <taxon>Anareolatae</taxon>
        <taxon>Phasmatidae</taxon>
        <taxon>Eurycanthinae</taxon>
        <taxon>Dryococelus</taxon>
    </lineage>
</organism>
<evidence type="ECO:0008006" key="3">
    <source>
        <dbReference type="Google" id="ProtNLM"/>
    </source>
</evidence>
<protein>
    <recommendedName>
        <fullName evidence="3">DUF4371 domain-containing protein</fullName>
    </recommendedName>
</protein>
<name>A0ABQ9GBJ2_9NEOP</name>
<feature type="non-terminal residue" evidence="1">
    <location>
        <position position="94"/>
    </location>
</feature>
<dbReference type="Proteomes" id="UP001159363">
    <property type="component" value="Chromosome 12"/>
</dbReference>
<dbReference type="EMBL" id="JARBHB010000013">
    <property type="protein sequence ID" value="KAJ8869775.1"/>
    <property type="molecule type" value="Genomic_DNA"/>
</dbReference>